<accession>A0A1M4MI77</accession>
<gene>
    <name evidence="1" type="ORF">L21_0431</name>
</gene>
<protein>
    <submittedName>
        <fullName evidence="1">Uncharacterized protein</fullName>
    </submittedName>
</protein>
<proteinExistence type="predicted"/>
<evidence type="ECO:0000313" key="1">
    <source>
        <dbReference type="EMBL" id="SCL74552.1"/>
    </source>
</evidence>
<reference evidence="1 2" key="1">
    <citation type="submission" date="2016-08" db="EMBL/GenBank/DDBJ databases">
        <authorList>
            <person name="Seilhamer J.J."/>
        </authorList>
    </citation>
    <scope>NUCLEOTIDE SEQUENCE [LARGE SCALE GENOMIC DNA]</scope>
    <source>
        <strain evidence="1">L21-II-0</strain>
    </source>
</reference>
<dbReference type="EMBL" id="FMID01000011">
    <property type="protein sequence ID" value="SCL74552.1"/>
    <property type="molecule type" value="Genomic_DNA"/>
</dbReference>
<dbReference type="AlphaFoldDB" id="A0A1M4MI77"/>
<dbReference type="STRING" id="118126.L21_0431"/>
<sequence length="289" mass="31313">MWCAEMIQKNPLLPALLLVAVATALAAGFAVFGPGAEVAGTTTPQERALVHIDSFTEKRGALAWDPGDLGIPSSVRRYDLAVYDTQAIRDRLLRGEPLTVYIAGQPYAADLQESLHDPESRSVGRHSFTGTLTGGGEALLTVSDSVFLALFRIGGVEYYVESTGQHDTVFPERILHYVYSSADVVPEGPPAMLSGCYLILHNISNGRAEHYGFELPANWTGADFRSAGYDIARLTDADLAELPTVNETLHSGGLEVPLSEDEAGRIAKSYRGKIVEYRGSYYLIGFIES</sequence>
<evidence type="ECO:0000313" key="2">
    <source>
        <dbReference type="Proteomes" id="UP000184671"/>
    </source>
</evidence>
<organism evidence="1 2">
    <name type="scientific">Methanoculleus chikugoensis</name>
    <dbReference type="NCBI Taxonomy" id="118126"/>
    <lineage>
        <taxon>Archaea</taxon>
        <taxon>Methanobacteriati</taxon>
        <taxon>Methanobacteriota</taxon>
        <taxon>Stenosarchaea group</taxon>
        <taxon>Methanomicrobia</taxon>
        <taxon>Methanomicrobiales</taxon>
        <taxon>Methanomicrobiaceae</taxon>
        <taxon>Methanoculleus</taxon>
    </lineage>
</organism>
<name>A0A1M4MI77_9EURY</name>
<dbReference type="Proteomes" id="UP000184671">
    <property type="component" value="Unassembled WGS sequence"/>
</dbReference>